<protein>
    <submittedName>
        <fullName evidence="1">Uncharacterized protein</fullName>
    </submittedName>
</protein>
<name>A0A0E9S810_ANGAN</name>
<evidence type="ECO:0000313" key="1">
    <source>
        <dbReference type="EMBL" id="JAH37391.1"/>
    </source>
</evidence>
<dbReference type="AlphaFoldDB" id="A0A0E9S810"/>
<sequence length="41" mass="4832">MQGHTIMLIHKGLIRICIHNFFFPPSFKYSQVSIRPSHHLV</sequence>
<organism evidence="1">
    <name type="scientific">Anguilla anguilla</name>
    <name type="common">European freshwater eel</name>
    <name type="synonym">Muraena anguilla</name>
    <dbReference type="NCBI Taxonomy" id="7936"/>
    <lineage>
        <taxon>Eukaryota</taxon>
        <taxon>Metazoa</taxon>
        <taxon>Chordata</taxon>
        <taxon>Craniata</taxon>
        <taxon>Vertebrata</taxon>
        <taxon>Euteleostomi</taxon>
        <taxon>Actinopterygii</taxon>
        <taxon>Neopterygii</taxon>
        <taxon>Teleostei</taxon>
        <taxon>Anguilliformes</taxon>
        <taxon>Anguillidae</taxon>
        <taxon>Anguilla</taxon>
    </lineage>
</organism>
<proteinExistence type="predicted"/>
<dbReference type="EMBL" id="GBXM01071186">
    <property type="protein sequence ID" value="JAH37391.1"/>
    <property type="molecule type" value="Transcribed_RNA"/>
</dbReference>
<reference evidence="1" key="2">
    <citation type="journal article" date="2015" name="Fish Shellfish Immunol.">
        <title>Early steps in the European eel (Anguilla anguilla)-Vibrio vulnificus interaction in the gills: Role of the RtxA13 toxin.</title>
        <authorList>
            <person name="Callol A."/>
            <person name="Pajuelo D."/>
            <person name="Ebbesson L."/>
            <person name="Teles M."/>
            <person name="MacKenzie S."/>
            <person name="Amaro C."/>
        </authorList>
    </citation>
    <scope>NUCLEOTIDE SEQUENCE</scope>
</reference>
<reference evidence="1" key="1">
    <citation type="submission" date="2014-11" db="EMBL/GenBank/DDBJ databases">
        <authorList>
            <person name="Amaro Gonzalez C."/>
        </authorList>
    </citation>
    <scope>NUCLEOTIDE SEQUENCE</scope>
</reference>
<accession>A0A0E9S810</accession>